<dbReference type="GeneID" id="95509399"/>
<dbReference type="EMBL" id="FNTD01000003">
    <property type="protein sequence ID" value="SEB30762.1"/>
    <property type="molecule type" value="Genomic_DNA"/>
</dbReference>
<proteinExistence type="predicted"/>
<organism evidence="1 2">
    <name type="scientific">Streptomyces misionensis</name>
    <dbReference type="NCBI Taxonomy" id="67331"/>
    <lineage>
        <taxon>Bacteria</taxon>
        <taxon>Bacillati</taxon>
        <taxon>Actinomycetota</taxon>
        <taxon>Actinomycetes</taxon>
        <taxon>Kitasatosporales</taxon>
        <taxon>Streptomycetaceae</taxon>
        <taxon>Streptomyces</taxon>
    </lineage>
</organism>
<gene>
    <name evidence="1" type="ORF">SAMN04490357_0074</name>
</gene>
<dbReference type="AlphaFoldDB" id="A0A1H4IBW7"/>
<reference evidence="1 2" key="1">
    <citation type="submission" date="2016-10" db="EMBL/GenBank/DDBJ databases">
        <authorList>
            <person name="de Groot N.N."/>
        </authorList>
    </citation>
    <scope>NUCLEOTIDE SEQUENCE [LARGE SCALE GENOMIC DNA]</scope>
    <source>
        <strain evidence="1 2">DSM 40306</strain>
    </source>
</reference>
<evidence type="ECO:0000313" key="1">
    <source>
        <dbReference type="EMBL" id="SEB30762.1"/>
    </source>
</evidence>
<evidence type="ECO:0000313" key="2">
    <source>
        <dbReference type="Proteomes" id="UP000182375"/>
    </source>
</evidence>
<dbReference type="Proteomes" id="UP000182375">
    <property type="component" value="Unassembled WGS sequence"/>
</dbReference>
<protein>
    <recommendedName>
        <fullName evidence="3">Recombinase family protein</fullName>
    </recommendedName>
</protein>
<sequence>MATPEITTREETVPAAVRPDPCSALLYVCVDRSIYSLQLPADRAEEEGRAYAAVHGWRVAEVIRDPYDDPDPQHRDGWRRVRQLVQAGAAATFITRWPEAIAPSTAVDLRHREIRWLQARGVRVRYSWAPLAAHQDQRS</sequence>
<name>A0A1H4IBW7_9ACTN</name>
<dbReference type="STRING" id="67331.SAMN04490357_0074"/>
<evidence type="ECO:0008006" key="3">
    <source>
        <dbReference type="Google" id="ProtNLM"/>
    </source>
</evidence>
<accession>A0A1H4IBW7</accession>
<dbReference type="RefSeq" id="WP_244174762.1">
    <property type="nucleotide sequence ID" value="NZ_FNTD01000003.1"/>
</dbReference>